<accession>A0ABU8RY55</accession>
<evidence type="ECO:0000256" key="1">
    <source>
        <dbReference type="ARBA" id="ARBA00022741"/>
    </source>
</evidence>
<keyword evidence="5" id="KW-1185">Reference proteome</keyword>
<dbReference type="InterPro" id="IPR017871">
    <property type="entry name" value="ABC_transporter-like_CS"/>
</dbReference>
<dbReference type="PROSITE" id="PS50893">
    <property type="entry name" value="ABC_TRANSPORTER_2"/>
    <property type="match status" value="1"/>
</dbReference>
<dbReference type="Proteomes" id="UP001361239">
    <property type="component" value="Unassembled WGS sequence"/>
</dbReference>
<dbReference type="GO" id="GO:0005524">
    <property type="term" value="F:ATP binding"/>
    <property type="evidence" value="ECO:0007669"/>
    <property type="project" value="UniProtKB-KW"/>
</dbReference>
<dbReference type="PANTHER" id="PTHR24220:SF659">
    <property type="entry name" value="TRANSPORTER, PUTATIVE-RELATED"/>
    <property type="match status" value="1"/>
</dbReference>
<protein>
    <submittedName>
        <fullName evidence="4">ATP-binding cassette domain-containing protein</fullName>
    </submittedName>
</protein>
<dbReference type="InterPro" id="IPR003593">
    <property type="entry name" value="AAA+_ATPase"/>
</dbReference>
<dbReference type="PANTHER" id="PTHR24220">
    <property type="entry name" value="IMPORT ATP-BINDING PROTEIN"/>
    <property type="match status" value="1"/>
</dbReference>
<dbReference type="InterPro" id="IPR027417">
    <property type="entry name" value="P-loop_NTPase"/>
</dbReference>
<keyword evidence="1" id="KW-0547">Nucleotide-binding</keyword>
<gene>
    <name evidence="4" type="ORF">WG901_15285</name>
</gene>
<evidence type="ECO:0000259" key="3">
    <source>
        <dbReference type="PROSITE" id="PS50893"/>
    </source>
</evidence>
<dbReference type="EMBL" id="JBBHJZ010000003">
    <property type="protein sequence ID" value="MEJ5978013.1"/>
    <property type="molecule type" value="Genomic_DNA"/>
</dbReference>
<sequence length="241" mass="25462">MQIELDRVSLAYADKTRPLDDLTLTIPSGQFCAVLGRSGAGKSSLLRLLGGMVAPTGGAARIDGMALSPAMPRALRRRIGQVHQDGALVGEASVAENIVAGAAAAMPLWRALIGLYPAWTRERAVALHLELGLDPAFLAAPVARLSGGQQQRVGVARALMLEPALVLADEPVASVDPDTARQVLSVLAAHRTRLGATVVCALHQPELACAFADRIVVIDEGRIAFDGSPELYRRSHRVETT</sequence>
<dbReference type="Pfam" id="PF00005">
    <property type="entry name" value="ABC_tran"/>
    <property type="match status" value="1"/>
</dbReference>
<dbReference type="InterPro" id="IPR015854">
    <property type="entry name" value="ABC_transpr_LolD-like"/>
</dbReference>
<evidence type="ECO:0000256" key="2">
    <source>
        <dbReference type="ARBA" id="ARBA00022840"/>
    </source>
</evidence>
<dbReference type="PROSITE" id="PS00211">
    <property type="entry name" value="ABC_TRANSPORTER_1"/>
    <property type="match status" value="1"/>
</dbReference>
<reference evidence="4 5" key="1">
    <citation type="submission" date="2024-03" db="EMBL/GenBank/DDBJ databases">
        <authorList>
            <person name="Jo J.-H."/>
        </authorList>
    </citation>
    <scope>NUCLEOTIDE SEQUENCE [LARGE SCALE GENOMIC DNA]</scope>
    <source>
        <strain evidence="4 5">PS1R-30</strain>
    </source>
</reference>
<proteinExistence type="predicted"/>
<dbReference type="InterPro" id="IPR003439">
    <property type="entry name" value="ABC_transporter-like_ATP-bd"/>
</dbReference>
<evidence type="ECO:0000313" key="4">
    <source>
        <dbReference type="EMBL" id="MEJ5978013.1"/>
    </source>
</evidence>
<dbReference type="RefSeq" id="WP_339587958.1">
    <property type="nucleotide sequence ID" value="NZ_JBBHJZ010000003.1"/>
</dbReference>
<keyword evidence="2 4" id="KW-0067">ATP-binding</keyword>
<name>A0ABU8RY55_9SPHN</name>
<evidence type="ECO:0000313" key="5">
    <source>
        <dbReference type="Proteomes" id="UP001361239"/>
    </source>
</evidence>
<dbReference type="SMART" id="SM00382">
    <property type="entry name" value="AAA"/>
    <property type="match status" value="1"/>
</dbReference>
<feature type="domain" description="ABC transporter" evidence="3">
    <location>
        <begin position="3"/>
        <end position="240"/>
    </location>
</feature>
<dbReference type="Gene3D" id="3.40.50.300">
    <property type="entry name" value="P-loop containing nucleotide triphosphate hydrolases"/>
    <property type="match status" value="1"/>
</dbReference>
<dbReference type="SUPFAM" id="SSF52540">
    <property type="entry name" value="P-loop containing nucleoside triphosphate hydrolases"/>
    <property type="match status" value="1"/>
</dbReference>
<organism evidence="4 5">
    <name type="scientific">Novosphingobium anseongense</name>
    <dbReference type="NCBI Taxonomy" id="3133436"/>
    <lineage>
        <taxon>Bacteria</taxon>
        <taxon>Pseudomonadati</taxon>
        <taxon>Pseudomonadota</taxon>
        <taxon>Alphaproteobacteria</taxon>
        <taxon>Sphingomonadales</taxon>
        <taxon>Sphingomonadaceae</taxon>
        <taxon>Novosphingobium</taxon>
    </lineage>
</organism>
<comment type="caution">
    <text evidence="4">The sequence shown here is derived from an EMBL/GenBank/DDBJ whole genome shotgun (WGS) entry which is preliminary data.</text>
</comment>